<evidence type="ECO:0000313" key="1">
    <source>
        <dbReference type="EMBL" id="CAF4867075.1"/>
    </source>
</evidence>
<dbReference type="Proteomes" id="UP000663873">
    <property type="component" value="Unassembled WGS sequence"/>
</dbReference>
<gene>
    <name evidence="1" type="ORF">UJA718_LOCUS44117</name>
</gene>
<accession>A0A821T7U6</accession>
<name>A0A821T7U6_9BILA</name>
<dbReference type="EMBL" id="CAJOBP010066117">
    <property type="protein sequence ID" value="CAF4867075.1"/>
    <property type="molecule type" value="Genomic_DNA"/>
</dbReference>
<sequence length="35" mass="4224">MTDSLEQQGMQRCTQFYINRKPIEADLVEQFQIFD</sequence>
<protein>
    <submittedName>
        <fullName evidence="1">Uncharacterized protein</fullName>
    </submittedName>
</protein>
<organism evidence="1 2">
    <name type="scientific">Rotaria socialis</name>
    <dbReference type="NCBI Taxonomy" id="392032"/>
    <lineage>
        <taxon>Eukaryota</taxon>
        <taxon>Metazoa</taxon>
        <taxon>Spiralia</taxon>
        <taxon>Gnathifera</taxon>
        <taxon>Rotifera</taxon>
        <taxon>Eurotatoria</taxon>
        <taxon>Bdelloidea</taxon>
        <taxon>Philodinida</taxon>
        <taxon>Philodinidae</taxon>
        <taxon>Rotaria</taxon>
    </lineage>
</organism>
<evidence type="ECO:0000313" key="2">
    <source>
        <dbReference type="Proteomes" id="UP000663873"/>
    </source>
</evidence>
<proteinExistence type="predicted"/>
<dbReference type="AlphaFoldDB" id="A0A821T7U6"/>
<comment type="caution">
    <text evidence="1">The sequence shown here is derived from an EMBL/GenBank/DDBJ whole genome shotgun (WGS) entry which is preliminary data.</text>
</comment>
<keyword evidence="2" id="KW-1185">Reference proteome</keyword>
<feature type="non-terminal residue" evidence="1">
    <location>
        <position position="35"/>
    </location>
</feature>
<reference evidence="1" key="1">
    <citation type="submission" date="2021-02" db="EMBL/GenBank/DDBJ databases">
        <authorList>
            <person name="Nowell W R."/>
        </authorList>
    </citation>
    <scope>NUCLEOTIDE SEQUENCE</scope>
</reference>